<dbReference type="GO" id="GO:0016757">
    <property type="term" value="F:glycosyltransferase activity"/>
    <property type="evidence" value="ECO:0007669"/>
    <property type="project" value="UniProtKB-KW"/>
</dbReference>
<evidence type="ECO:0000259" key="18">
    <source>
        <dbReference type="Pfam" id="PF17956"/>
    </source>
</evidence>
<reference evidence="21 22" key="1">
    <citation type="journal article" date="2019" name="Mol. Ecol. Resour.">
        <title>Improving Illumina assemblies with Hi-C and long reads: an example with the North African dromedary.</title>
        <authorList>
            <person name="Elbers J.P."/>
            <person name="Rogers M.F."/>
            <person name="Perelman P.L."/>
            <person name="Proskuryakova A.A."/>
            <person name="Serdyukova N.A."/>
            <person name="Johnson W.E."/>
            <person name="Horin P."/>
            <person name="Corander J."/>
            <person name="Murphy D."/>
            <person name="Burger P.A."/>
        </authorList>
    </citation>
    <scope>NUCLEOTIDE SEQUENCE [LARGE SCALE GENOMIC DNA]</scope>
    <source>
        <strain evidence="21">Drom800</strain>
        <tissue evidence="21">Blood</tissue>
    </source>
</reference>
<dbReference type="GO" id="GO:0046872">
    <property type="term" value="F:metal ion binding"/>
    <property type="evidence" value="ECO:0007669"/>
    <property type="project" value="UniProtKB-KW"/>
</dbReference>
<dbReference type="NCBIfam" id="TIGR01513">
    <property type="entry name" value="NAPRTase_put"/>
    <property type="match status" value="1"/>
</dbReference>
<evidence type="ECO:0000256" key="2">
    <source>
        <dbReference type="ARBA" id="ARBA00001946"/>
    </source>
</evidence>
<feature type="domain" description="Nicotinate phosphoribosyltransferase C-terminal" evidence="18">
    <location>
        <begin position="415"/>
        <end position="506"/>
    </location>
</feature>
<dbReference type="STRING" id="9838.ENSCDRP00005020971"/>
<comment type="catalytic activity">
    <reaction evidence="16">
        <text>5-phospho-alpha-D-ribose 1-diphosphate + nicotinate + ATP + H2O = nicotinate beta-D-ribonucleotide + ADP + phosphate + diphosphate</text>
        <dbReference type="Rhea" id="RHEA:36163"/>
        <dbReference type="ChEBI" id="CHEBI:15377"/>
        <dbReference type="ChEBI" id="CHEBI:30616"/>
        <dbReference type="ChEBI" id="CHEBI:32544"/>
        <dbReference type="ChEBI" id="CHEBI:33019"/>
        <dbReference type="ChEBI" id="CHEBI:43474"/>
        <dbReference type="ChEBI" id="CHEBI:57502"/>
        <dbReference type="ChEBI" id="CHEBI:58017"/>
        <dbReference type="ChEBI" id="CHEBI:456216"/>
        <dbReference type="EC" id="6.3.4.21"/>
    </reaction>
</comment>
<dbReference type="FunFam" id="3.20.20.70:FF:000155">
    <property type="entry name" value="Nicotinate phosphoribosyltransferase"/>
    <property type="match status" value="1"/>
</dbReference>
<dbReference type="Gene3D" id="3.20.140.10">
    <property type="entry name" value="nicotinate phosphoribosyltransferase"/>
    <property type="match status" value="1"/>
</dbReference>
<evidence type="ECO:0000256" key="6">
    <source>
        <dbReference type="ARBA" id="ARBA00021569"/>
    </source>
</evidence>
<dbReference type="InterPro" id="IPR055406">
    <property type="entry name" value="HEAT_Maestro"/>
</dbReference>
<dbReference type="SUPFAM" id="SSF48371">
    <property type="entry name" value="ARM repeat"/>
    <property type="match status" value="1"/>
</dbReference>
<evidence type="ECO:0000256" key="9">
    <source>
        <dbReference type="ARBA" id="ARBA00022642"/>
    </source>
</evidence>
<organism evidence="21 22">
    <name type="scientific">Camelus dromedarius</name>
    <name type="common">Dromedary</name>
    <name type="synonym">Arabian camel</name>
    <dbReference type="NCBI Taxonomy" id="9838"/>
    <lineage>
        <taxon>Eukaryota</taxon>
        <taxon>Metazoa</taxon>
        <taxon>Chordata</taxon>
        <taxon>Craniata</taxon>
        <taxon>Vertebrata</taxon>
        <taxon>Euteleostomi</taxon>
        <taxon>Mammalia</taxon>
        <taxon>Eutheria</taxon>
        <taxon>Laurasiatheria</taxon>
        <taxon>Artiodactyla</taxon>
        <taxon>Tylopoda</taxon>
        <taxon>Camelidae</taxon>
        <taxon>Camelus</taxon>
    </lineage>
</organism>
<dbReference type="Pfam" id="PF23227">
    <property type="entry name" value="HEAT_MROH2B_C"/>
    <property type="match status" value="1"/>
</dbReference>
<dbReference type="SUPFAM" id="SSF51690">
    <property type="entry name" value="Nicotinate/Quinolinate PRTase C-terminal domain-like"/>
    <property type="match status" value="1"/>
</dbReference>
<comment type="pathway">
    <text evidence="3">Cofactor biosynthesis; NAD(+) biosynthesis; nicotinate D-ribonucleotide from nicotinate: step 1/1.</text>
</comment>
<dbReference type="PANTHER" id="PTHR11098:SF1">
    <property type="entry name" value="NICOTINATE PHOSPHORIBOSYLTRANSFERASE"/>
    <property type="match status" value="1"/>
</dbReference>
<dbReference type="UniPathway" id="UPA00253"/>
<evidence type="ECO:0000256" key="5">
    <source>
        <dbReference type="ARBA" id="ARBA00013236"/>
    </source>
</evidence>
<dbReference type="InterPro" id="IPR013785">
    <property type="entry name" value="Aldolase_TIM"/>
</dbReference>
<evidence type="ECO:0000259" key="17">
    <source>
        <dbReference type="Pfam" id="PF17767"/>
    </source>
</evidence>
<keyword evidence="8" id="KW-0436">Ligase</keyword>
<dbReference type="InterPro" id="IPR007229">
    <property type="entry name" value="Nic_PRibTrfase-Fam"/>
</dbReference>
<dbReference type="EC" id="6.3.4.21" evidence="5"/>
<evidence type="ECO:0000256" key="8">
    <source>
        <dbReference type="ARBA" id="ARBA00022598"/>
    </source>
</evidence>
<dbReference type="FunFam" id="3.20.20.70:FF:000126">
    <property type="entry name" value="Nicotinate phosphoribosyltransferase"/>
    <property type="match status" value="1"/>
</dbReference>
<dbReference type="InterPro" id="IPR036068">
    <property type="entry name" value="Nicotinate_pribotase-like_C"/>
</dbReference>
<evidence type="ECO:0000256" key="3">
    <source>
        <dbReference type="ARBA" id="ARBA00004952"/>
    </source>
</evidence>
<dbReference type="GO" id="GO:0005829">
    <property type="term" value="C:cytosol"/>
    <property type="evidence" value="ECO:0007669"/>
    <property type="project" value="TreeGrafter"/>
</dbReference>
<dbReference type="InterPro" id="IPR041619">
    <property type="entry name" value="NAPRTase_C"/>
</dbReference>
<keyword evidence="22" id="KW-1185">Reference proteome</keyword>
<feature type="domain" description="Nicotinate phosphoribosyltransferase N-terminal" evidence="17">
    <location>
        <begin position="16"/>
        <end position="140"/>
    </location>
</feature>
<sequence>MAAEQDAEGRAAARPLLTDLYQATMALGYWRAGRAQDQAEFELFFRRCPFGGAFALAAGLRDCVRFLRTFRLRKQFLASVLPPDTDPAFFEHLRALDCSGVTVRALPEGSLAFPGVPLLQVSGPLLVVQLLETPLLCLVSYASLIATNAARLRLIAGPEKRLLEMGLRRAQGPDGGLTASTYSYLGGFDGSSNVLAGQLRGVPVAGTLAHSFVTSFLGTEVPPDPGPTVDLAASVETWLERVCAHLGLGVQEPHRGERAAFVAYALAFPRAFQGLLDTYSVRRSGLPNFLAVALALEGLGYQAVGVRLDSGDLLQQAQEIRGVFRTVAAQFRVPWLESVPITVSNSIDEEELARLAQKGSEVNGIGIGTSVVTCPRQPSLGCVYKLVSVGGQPRMKLTEDPEKQTLPGSKAAFRLLGSNEEPPPQAGQELRVWPRGAQESCTVRPAHVEPLLRLWVQQGQLCEPLPSLAESRAFAQLSLSRLSPAHRRLEQPELYQVALSEKLQALVDKLSASSPPACLEDAGFAGTQATALTLSSVLEAQGEQLEDQVRGLVRGLLAQVPGLAEGRRRRAVLRVLSALALEHPRDVVCALLPCSLRPDGAAAELWRSLSRNQRVNGQVLVQLLWALKGTAGPQPEALAATRALREMLAVSGCVGATRGFYPHLLLVLVTQLHEMARGTCSPDTPKVWAPSYQGPPHSHASCTVEALKALLTGDGSRMVVTCMEQAGGWRRLVGAHTHLEGVLLLASAMVAHADHHLRGLFADLLPRLHSTDDAQRLTAMAFFTGVSLPPRGVVGVTGDSSPVQPGLTGIASALTDPVCSAQLLQSQPTARLLREEVILKRLCTWQGNPEPTVRWLGLLGLGHLALNRRKVRHMSTLLPALLGTLGEGDTRLVGTALGVLRRVLLRPQAPVRLLSAELGPRLPPLLDDARDSVRASAVGLLGTLVRRARGRLWVGPRGPLRKLVLQSLVPLLLRLHDPSRDTAESSEWTLARCDQALRWGLLEEMVAVAHYNSPEALSQICQRLVQWYPSHVPSFLSQTQGYLRSPQDRLRRAAAVLIGFLVHHSSLSCINQDLLDSLFQDLGQLQSDPEPSVVAAAQVSCQQVALLARTQHCPHCWRLLGLLRLPHLGQHHAHPAQLPPVYEDSPFQHWSLAGHWDCSGPG</sequence>
<name>A0A5N4CHP0_CAMDR</name>
<keyword evidence="13" id="KW-0464">Manganese</keyword>
<dbReference type="CDD" id="cd01570">
    <property type="entry name" value="NAPRTase_A"/>
    <property type="match status" value="1"/>
</dbReference>
<keyword evidence="9" id="KW-0662">Pyridine nucleotide biosynthesis</keyword>
<evidence type="ECO:0000256" key="15">
    <source>
        <dbReference type="ARBA" id="ARBA00033279"/>
    </source>
</evidence>
<keyword evidence="10 21" id="KW-0808">Transferase</keyword>
<protein>
    <recommendedName>
        <fullName evidence="6">Nicotinate phosphoribosyltransferase</fullName>
        <ecNumber evidence="5">6.3.4.21</ecNumber>
    </recommendedName>
    <alternativeName>
        <fullName evidence="15">Nicotinate phosphoribosyltransferase domain-containing protein 1</fullName>
    </alternativeName>
</protein>
<evidence type="ECO:0000313" key="22">
    <source>
        <dbReference type="Proteomes" id="UP000299084"/>
    </source>
</evidence>
<evidence type="ECO:0000256" key="14">
    <source>
        <dbReference type="ARBA" id="ARBA00023426"/>
    </source>
</evidence>
<keyword evidence="12" id="KW-0460">Magnesium</keyword>
<comment type="function">
    <text evidence="14">Catalyzes the first step in the biosynthesis of NAD from nicotinic acid, the ATP-dependent synthesis of beta-nicotinate D-ribonucleotide from nicotinate and 5-phospho-D-ribose 1-phosphate. Helps prevent cellular oxidative stress via its role in NAD biosynthesis.</text>
</comment>
<dbReference type="PANTHER" id="PTHR11098">
    <property type="entry name" value="NICOTINATE PHOSPHORIBOSYLTRANSFERASE"/>
    <property type="match status" value="1"/>
</dbReference>
<dbReference type="InterPro" id="IPR006405">
    <property type="entry name" value="Nic_PRibTrfase_pncB"/>
</dbReference>
<dbReference type="FunFam" id="3.20.140.10:FF:000012">
    <property type="entry name" value="Nicotinate phosphoribosyltransferase"/>
    <property type="match status" value="1"/>
</dbReference>
<feature type="domain" description="Maestro-like HEAT-repeats" evidence="19">
    <location>
        <begin position="525"/>
        <end position="620"/>
    </location>
</feature>
<keyword evidence="21" id="KW-0328">Glycosyltransferase</keyword>
<dbReference type="SUPFAM" id="SSF54675">
    <property type="entry name" value="Nicotinate/Quinolinate PRTase N-terminal domain-like"/>
    <property type="match status" value="1"/>
</dbReference>
<comment type="cofactor">
    <cofactor evidence="1">
        <name>Mn(2+)</name>
        <dbReference type="ChEBI" id="CHEBI:29035"/>
    </cofactor>
</comment>
<dbReference type="Pfam" id="PF17767">
    <property type="entry name" value="NAPRTase_N"/>
    <property type="match status" value="1"/>
</dbReference>
<dbReference type="Gene3D" id="3.20.20.70">
    <property type="entry name" value="Aldolase class I"/>
    <property type="match status" value="1"/>
</dbReference>
<gene>
    <name evidence="21" type="ORF">Cadr_000022938</name>
</gene>
<keyword evidence="11" id="KW-0479">Metal-binding</keyword>
<evidence type="ECO:0000313" key="21">
    <source>
        <dbReference type="EMBL" id="KAB1257884.1"/>
    </source>
</evidence>
<accession>A0A5N4CHP0</accession>
<dbReference type="InterPro" id="IPR040727">
    <property type="entry name" value="NAPRTase_N"/>
</dbReference>
<evidence type="ECO:0000256" key="16">
    <source>
        <dbReference type="ARBA" id="ARBA00048668"/>
    </source>
</evidence>
<comment type="caution">
    <text evidence="21">The sequence shown here is derived from an EMBL/GenBank/DDBJ whole genome shotgun (WGS) entry which is preliminary data.</text>
</comment>
<dbReference type="Pfam" id="PF17956">
    <property type="entry name" value="NAPRTase_C"/>
    <property type="match status" value="1"/>
</dbReference>
<evidence type="ECO:0000256" key="7">
    <source>
        <dbReference type="ARBA" id="ARBA00022553"/>
    </source>
</evidence>
<evidence type="ECO:0000256" key="4">
    <source>
        <dbReference type="ARBA" id="ARBA00010897"/>
    </source>
</evidence>
<evidence type="ECO:0000259" key="19">
    <source>
        <dbReference type="Pfam" id="PF21047"/>
    </source>
</evidence>
<dbReference type="InterPro" id="IPR016024">
    <property type="entry name" value="ARM-type_fold"/>
</dbReference>
<comment type="similarity">
    <text evidence="4">Belongs to the NAPRTase family.</text>
</comment>
<dbReference type="EMBL" id="JWIN03000025">
    <property type="protein sequence ID" value="KAB1257884.1"/>
    <property type="molecule type" value="Genomic_DNA"/>
</dbReference>
<evidence type="ECO:0000256" key="11">
    <source>
        <dbReference type="ARBA" id="ARBA00022723"/>
    </source>
</evidence>
<dbReference type="GO" id="GO:0034355">
    <property type="term" value="P:NAD+ biosynthetic process via the salvage pathway"/>
    <property type="evidence" value="ECO:0007669"/>
    <property type="project" value="TreeGrafter"/>
</dbReference>
<evidence type="ECO:0000256" key="10">
    <source>
        <dbReference type="ARBA" id="ARBA00022679"/>
    </source>
</evidence>
<comment type="cofactor">
    <cofactor evidence="2">
        <name>Mg(2+)</name>
        <dbReference type="ChEBI" id="CHEBI:18420"/>
    </cofactor>
</comment>
<dbReference type="Proteomes" id="UP000299084">
    <property type="component" value="Unassembled WGS sequence"/>
</dbReference>
<dbReference type="InterPro" id="IPR048465">
    <property type="entry name" value="Maestro-like_HEAT"/>
</dbReference>
<proteinExistence type="inferred from homology"/>
<evidence type="ECO:0000256" key="1">
    <source>
        <dbReference type="ARBA" id="ARBA00001936"/>
    </source>
</evidence>
<dbReference type="FunFam" id="3.20.140.10:FF:000005">
    <property type="entry name" value="Nicotinate phosphoribosyltransferase"/>
    <property type="match status" value="1"/>
</dbReference>
<dbReference type="InterPro" id="IPR011989">
    <property type="entry name" value="ARM-like"/>
</dbReference>
<dbReference type="Gene3D" id="1.25.10.10">
    <property type="entry name" value="Leucine-rich Repeat Variant"/>
    <property type="match status" value="2"/>
</dbReference>
<evidence type="ECO:0000259" key="20">
    <source>
        <dbReference type="Pfam" id="PF23227"/>
    </source>
</evidence>
<keyword evidence="7" id="KW-0597">Phosphoprotein</keyword>
<dbReference type="GO" id="GO:0004516">
    <property type="term" value="F:nicotinate phosphoribosyltransferase activity"/>
    <property type="evidence" value="ECO:0007669"/>
    <property type="project" value="UniProtKB-EC"/>
</dbReference>
<evidence type="ECO:0000256" key="12">
    <source>
        <dbReference type="ARBA" id="ARBA00022842"/>
    </source>
</evidence>
<feature type="domain" description="Maestro/Maestro-like HEAT-repeats" evidence="20">
    <location>
        <begin position="838"/>
        <end position="1104"/>
    </location>
</feature>
<dbReference type="AlphaFoldDB" id="A0A5N4CHP0"/>
<dbReference type="Pfam" id="PF21047">
    <property type="entry name" value="HEAT_Maestro"/>
    <property type="match status" value="1"/>
</dbReference>
<evidence type="ECO:0000256" key="13">
    <source>
        <dbReference type="ARBA" id="ARBA00023211"/>
    </source>
</evidence>